<sequence length="53" mass="5983">MTSEQRRDLALMWHSKGVPMEDITRLLHISEQEARDIITGLTGDEPPSPPVRA</sequence>
<comment type="caution">
    <text evidence="1">The sequence shown here is derived from an EMBL/GenBank/DDBJ whole genome shotgun (WGS) entry which is preliminary data.</text>
</comment>
<protein>
    <submittedName>
        <fullName evidence="1">Uncharacterized protein</fullName>
    </submittedName>
</protein>
<keyword evidence="2" id="KW-1185">Reference proteome</keyword>
<dbReference type="EMBL" id="WNLP01000010">
    <property type="protein sequence ID" value="MUH60353.1"/>
    <property type="molecule type" value="Genomic_DNA"/>
</dbReference>
<organism evidence="1 2">
    <name type="scientific">Bifidobacterium canis</name>
    <dbReference type="NCBI Taxonomy" id="2610880"/>
    <lineage>
        <taxon>Bacteria</taxon>
        <taxon>Bacillati</taxon>
        <taxon>Actinomycetota</taxon>
        <taxon>Actinomycetes</taxon>
        <taxon>Bifidobacteriales</taxon>
        <taxon>Bifidobacteriaceae</taxon>
        <taxon>Bifidobacterium</taxon>
    </lineage>
</organism>
<evidence type="ECO:0000313" key="2">
    <source>
        <dbReference type="Proteomes" id="UP000487882"/>
    </source>
</evidence>
<accession>A0A7K1J6R2</accession>
<proteinExistence type="predicted"/>
<gene>
    <name evidence="1" type="ORF">GSD1FS_1724</name>
</gene>
<dbReference type="Proteomes" id="UP000487882">
    <property type="component" value="Unassembled WGS sequence"/>
</dbReference>
<reference evidence="1 2" key="1">
    <citation type="submission" date="2019-09" db="EMBL/GenBank/DDBJ databases">
        <title>Bifidobacterium canis sp. nov., isolated from the digestive tract of German Shepherd dog puppy.</title>
        <authorList>
            <person name="Bunesova V."/>
        </authorList>
    </citation>
    <scope>NUCLEOTIDE SEQUENCE [LARGE SCALE GENOMIC DNA]</scope>
    <source>
        <strain evidence="1 2">GSD1FS</strain>
    </source>
</reference>
<dbReference type="RefSeq" id="WP_155589179.1">
    <property type="nucleotide sequence ID" value="NZ_WNLP01000010.1"/>
</dbReference>
<dbReference type="AlphaFoldDB" id="A0A7K1J6R2"/>
<name>A0A7K1J6R2_9BIFI</name>
<evidence type="ECO:0000313" key="1">
    <source>
        <dbReference type="EMBL" id="MUH60353.1"/>
    </source>
</evidence>